<dbReference type="KEGG" id="skr:BRX40_00695"/>
<dbReference type="FunFam" id="3.40.50.720:FF:000084">
    <property type="entry name" value="Short-chain dehydrogenase reductase"/>
    <property type="match status" value="1"/>
</dbReference>
<sequence length="252" mass="25795">MRNAEGVLANKVALITGAASGIGAAAADLFEQEGAKVWRADLADSTPLVLDVTDAASWKAALDRILAVSGRLDVLVNAAGVAGGSEAATVETVSLAHWRQVFAVNLEGTLLGCQQAMRSMRNDAPSAIVNIASTAAVAPSPALAAYGASKAGVVQLTRSVAAACASAGRSIRCNCVLPGMVATPMTTDMAPAYREAWLGQIPQGRFANPIEIANTILFLASDHASYINGTALSVDGGMLSRPIVAPARRLNL</sequence>
<organism evidence="3 5">
    <name type="scientific">Sphingomonas koreensis</name>
    <dbReference type="NCBI Taxonomy" id="93064"/>
    <lineage>
        <taxon>Bacteria</taxon>
        <taxon>Pseudomonadati</taxon>
        <taxon>Pseudomonadota</taxon>
        <taxon>Alphaproteobacteria</taxon>
        <taxon>Sphingomonadales</taxon>
        <taxon>Sphingomonadaceae</taxon>
        <taxon>Sphingomonas</taxon>
    </lineage>
</organism>
<proteinExistence type="inferred from homology"/>
<accession>A0A1L6J5B7</accession>
<dbReference type="GO" id="GO:0016491">
    <property type="term" value="F:oxidoreductase activity"/>
    <property type="evidence" value="ECO:0007669"/>
    <property type="project" value="UniProtKB-KW"/>
</dbReference>
<evidence type="ECO:0000313" key="5">
    <source>
        <dbReference type="Proteomes" id="UP000185161"/>
    </source>
</evidence>
<evidence type="ECO:0000256" key="1">
    <source>
        <dbReference type="ARBA" id="ARBA00006484"/>
    </source>
</evidence>
<dbReference type="InterPro" id="IPR020904">
    <property type="entry name" value="Sc_DH/Rdtase_CS"/>
</dbReference>
<dbReference type="Pfam" id="PF13561">
    <property type="entry name" value="adh_short_C2"/>
    <property type="match status" value="1"/>
</dbReference>
<dbReference type="PRINTS" id="PR00080">
    <property type="entry name" value="SDRFAMILY"/>
</dbReference>
<name>A0A1L6J5B7_9SPHN</name>
<gene>
    <name evidence="3" type="ORF">BRX40_00695</name>
    <name evidence="4" type="ORF">CA257_16485</name>
</gene>
<dbReference type="OrthoDB" id="5457012at2"/>
<dbReference type="PANTHER" id="PTHR24321">
    <property type="entry name" value="DEHYDROGENASES, SHORT CHAIN"/>
    <property type="match status" value="1"/>
</dbReference>
<keyword evidence="5" id="KW-1185">Reference proteome</keyword>
<dbReference type="PROSITE" id="PS00061">
    <property type="entry name" value="ADH_SHORT"/>
    <property type="match status" value="1"/>
</dbReference>
<dbReference type="AlphaFoldDB" id="A0A1L6J5B7"/>
<dbReference type="Gene3D" id="3.40.50.720">
    <property type="entry name" value="NAD(P)-binding Rossmann-like Domain"/>
    <property type="match status" value="1"/>
</dbReference>
<dbReference type="EMBL" id="QQWO01000015">
    <property type="protein sequence ID" value="RSV00747.1"/>
    <property type="molecule type" value="Genomic_DNA"/>
</dbReference>
<reference evidence="5" key="2">
    <citation type="submission" date="2016-12" db="EMBL/GenBank/DDBJ databases">
        <title>Whole genome sequencing of Sphingomonas sp. ABOJV.</title>
        <authorList>
            <person name="Conlan S."/>
            <person name="Thomas P.J."/>
            <person name="Mullikin J."/>
            <person name="Palmore T.N."/>
            <person name="Frank K.M."/>
            <person name="Segre J.A."/>
        </authorList>
    </citation>
    <scope>NUCLEOTIDE SEQUENCE [LARGE SCALE GENOMIC DNA]</scope>
    <source>
        <strain evidence="5">ABOJV</strain>
    </source>
</reference>
<dbReference type="Proteomes" id="UP000286681">
    <property type="component" value="Unassembled WGS sequence"/>
</dbReference>
<evidence type="ECO:0000313" key="3">
    <source>
        <dbReference type="EMBL" id="APR51142.1"/>
    </source>
</evidence>
<evidence type="ECO:0000313" key="4">
    <source>
        <dbReference type="EMBL" id="RSV00747.1"/>
    </source>
</evidence>
<protein>
    <submittedName>
        <fullName evidence="4">SDR family oxidoreductase</fullName>
    </submittedName>
</protein>
<dbReference type="PANTHER" id="PTHR24321:SF15">
    <property type="entry name" value="OXIDOREDUCTASE UCPA"/>
    <property type="match status" value="1"/>
</dbReference>
<dbReference type="InterPro" id="IPR002347">
    <property type="entry name" value="SDR_fam"/>
</dbReference>
<dbReference type="SUPFAM" id="SSF51735">
    <property type="entry name" value="NAD(P)-binding Rossmann-fold domains"/>
    <property type="match status" value="1"/>
</dbReference>
<keyword evidence="2" id="KW-0560">Oxidoreductase</keyword>
<evidence type="ECO:0000256" key="2">
    <source>
        <dbReference type="ARBA" id="ARBA00023002"/>
    </source>
</evidence>
<reference evidence="4 6" key="3">
    <citation type="submission" date="2018-07" db="EMBL/GenBank/DDBJ databases">
        <title>Genomic and Epidemiologic Investigation of an Indolent Hospital Outbreak.</title>
        <authorList>
            <person name="Johnson R.C."/>
            <person name="Deming C."/>
            <person name="Conlan S."/>
            <person name="Zellmer C.J."/>
            <person name="Michelin A.V."/>
            <person name="Lee-Lin S."/>
            <person name="Thomas P.J."/>
            <person name="Park M."/>
            <person name="Weingarten R.A."/>
            <person name="Less J."/>
            <person name="Dekker J.P."/>
            <person name="Frank K.M."/>
            <person name="Musser K.A."/>
            <person name="Mcquiston J.R."/>
            <person name="Henderson D.K."/>
            <person name="Lau A.F."/>
            <person name="Palmore T.N."/>
            <person name="Segre J.A."/>
        </authorList>
    </citation>
    <scope>NUCLEOTIDE SEQUENCE [LARGE SCALE GENOMIC DNA]</scope>
    <source>
        <strain evidence="4 6">SK-NIH.Env10_0317</strain>
    </source>
</reference>
<dbReference type="RefSeq" id="WP_075150324.1">
    <property type="nucleotide sequence ID" value="NZ_CP018820.1"/>
</dbReference>
<reference evidence="3" key="1">
    <citation type="submission" date="2016-12" db="EMBL/GenBank/DDBJ databases">
        <title>Whole genome sequencing of Sphingomonas koreensis.</title>
        <authorList>
            <person name="Conlan S."/>
            <person name="Thomas P.J."/>
            <person name="Mullikin J."/>
            <person name="Palmore T.N."/>
            <person name="Frank K.M."/>
            <person name="Segre J.A."/>
        </authorList>
    </citation>
    <scope>NUCLEOTIDE SEQUENCE</scope>
    <source>
        <strain evidence="3">ABOJV</strain>
    </source>
</reference>
<dbReference type="PRINTS" id="PR00081">
    <property type="entry name" value="GDHRDH"/>
</dbReference>
<evidence type="ECO:0000313" key="6">
    <source>
        <dbReference type="Proteomes" id="UP000286681"/>
    </source>
</evidence>
<dbReference type="STRING" id="93064.BRX40_00695"/>
<dbReference type="Proteomes" id="UP000185161">
    <property type="component" value="Chromosome"/>
</dbReference>
<dbReference type="GeneID" id="44131072"/>
<dbReference type="EMBL" id="CP018820">
    <property type="protein sequence ID" value="APR51142.1"/>
    <property type="molecule type" value="Genomic_DNA"/>
</dbReference>
<comment type="similarity">
    <text evidence="1">Belongs to the short-chain dehydrogenases/reductases (SDR) family.</text>
</comment>
<dbReference type="InterPro" id="IPR036291">
    <property type="entry name" value="NAD(P)-bd_dom_sf"/>
</dbReference>